<reference evidence="1 2" key="1">
    <citation type="submission" date="2017-02" db="EMBL/GenBank/DDBJ databases">
        <authorList>
            <person name="Peterson S.W."/>
        </authorList>
    </citation>
    <scope>NUCLEOTIDE SEQUENCE [LARGE SCALE GENOMIC DNA]</scope>
    <source>
        <strain evidence="1 2">DSM 22899</strain>
    </source>
</reference>
<protein>
    <submittedName>
        <fullName evidence="1">Uncharacterized protein</fullName>
    </submittedName>
</protein>
<evidence type="ECO:0000313" key="2">
    <source>
        <dbReference type="Proteomes" id="UP000190541"/>
    </source>
</evidence>
<gene>
    <name evidence="1" type="ORF">SAMN05660226_02009</name>
</gene>
<dbReference type="AlphaFoldDB" id="A0A1T5CAQ8"/>
<organism evidence="1 2">
    <name type="scientific">Parapedobacter luteus</name>
    <dbReference type="NCBI Taxonomy" id="623280"/>
    <lineage>
        <taxon>Bacteria</taxon>
        <taxon>Pseudomonadati</taxon>
        <taxon>Bacteroidota</taxon>
        <taxon>Sphingobacteriia</taxon>
        <taxon>Sphingobacteriales</taxon>
        <taxon>Sphingobacteriaceae</taxon>
        <taxon>Parapedobacter</taxon>
    </lineage>
</organism>
<dbReference type="STRING" id="623280.SAMN05660226_02009"/>
<dbReference type="EMBL" id="FUYS01000004">
    <property type="protein sequence ID" value="SKB56453.1"/>
    <property type="molecule type" value="Genomic_DNA"/>
</dbReference>
<name>A0A1T5CAQ8_9SPHI</name>
<evidence type="ECO:0000313" key="1">
    <source>
        <dbReference type="EMBL" id="SKB56453.1"/>
    </source>
</evidence>
<proteinExistence type="predicted"/>
<sequence>MKNHKLFDLNSVSLSVSTSPAWATGNPASAILNALQLPTIGF</sequence>
<keyword evidence="2" id="KW-1185">Reference proteome</keyword>
<dbReference type="Proteomes" id="UP000190541">
    <property type="component" value="Unassembled WGS sequence"/>
</dbReference>
<accession>A0A1T5CAQ8</accession>